<dbReference type="GO" id="GO:0033615">
    <property type="term" value="P:mitochondrial proton-transporting ATP synthase complex assembly"/>
    <property type="evidence" value="ECO:0007669"/>
    <property type="project" value="TreeGrafter"/>
</dbReference>
<dbReference type="OrthoDB" id="16535at2759"/>
<evidence type="ECO:0000256" key="5">
    <source>
        <dbReference type="SAM" id="MobiDB-lite"/>
    </source>
</evidence>
<dbReference type="Proteomes" id="UP000256964">
    <property type="component" value="Unassembled WGS sequence"/>
</dbReference>
<dbReference type="PANTHER" id="PTHR13126:SF0">
    <property type="entry name" value="ATP SYNTHASE MITOCHONDRIAL F1 COMPLEX ASSEMBLY FACTOR 1"/>
    <property type="match status" value="1"/>
</dbReference>
<keyword evidence="7" id="KW-1185">Reference proteome</keyword>
<reference evidence="6 7" key="1">
    <citation type="journal article" date="2018" name="Biotechnol. Biofuels">
        <title>Integrative visual omics of the white-rot fungus Polyporus brumalis exposes the biotechnological potential of its oxidative enzymes for delignifying raw plant biomass.</title>
        <authorList>
            <person name="Miyauchi S."/>
            <person name="Rancon A."/>
            <person name="Drula E."/>
            <person name="Hage H."/>
            <person name="Chaduli D."/>
            <person name="Favel A."/>
            <person name="Grisel S."/>
            <person name="Henrissat B."/>
            <person name="Herpoel-Gimbert I."/>
            <person name="Ruiz-Duenas F.J."/>
            <person name="Chevret D."/>
            <person name="Hainaut M."/>
            <person name="Lin J."/>
            <person name="Wang M."/>
            <person name="Pangilinan J."/>
            <person name="Lipzen A."/>
            <person name="Lesage-Meessen L."/>
            <person name="Navarro D."/>
            <person name="Riley R."/>
            <person name="Grigoriev I.V."/>
            <person name="Zhou S."/>
            <person name="Raouche S."/>
            <person name="Rosso M.N."/>
        </authorList>
    </citation>
    <scope>NUCLEOTIDE SEQUENCE [LARGE SCALE GENOMIC DNA]</scope>
    <source>
        <strain evidence="6 7">BRFM 1820</strain>
    </source>
</reference>
<dbReference type="STRING" id="139420.A0A371DUZ3"/>
<accession>A0A371DUZ3</accession>
<keyword evidence="4" id="KW-0496">Mitochondrion</keyword>
<dbReference type="EMBL" id="KZ857381">
    <property type="protein sequence ID" value="RDX56288.1"/>
    <property type="molecule type" value="Genomic_DNA"/>
</dbReference>
<evidence type="ECO:0000313" key="7">
    <source>
        <dbReference type="Proteomes" id="UP000256964"/>
    </source>
</evidence>
<comment type="subcellular location">
    <subcellularLocation>
        <location evidence="1">Mitochondrion</location>
    </subcellularLocation>
</comment>
<evidence type="ECO:0000313" key="6">
    <source>
        <dbReference type="EMBL" id="RDX56288.1"/>
    </source>
</evidence>
<organism evidence="6 7">
    <name type="scientific">Lentinus brumalis</name>
    <dbReference type="NCBI Taxonomy" id="2498619"/>
    <lineage>
        <taxon>Eukaryota</taxon>
        <taxon>Fungi</taxon>
        <taxon>Dikarya</taxon>
        <taxon>Basidiomycota</taxon>
        <taxon>Agaricomycotina</taxon>
        <taxon>Agaricomycetes</taxon>
        <taxon>Polyporales</taxon>
        <taxon>Polyporaceae</taxon>
        <taxon>Lentinus</taxon>
    </lineage>
</organism>
<evidence type="ECO:0000256" key="2">
    <source>
        <dbReference type="ARBA" id="ARBA00009116"/>
    </source>
</evidence>
<dbReference type="AlphaFoldDB" id="A0A371DUZ3"/>
<evidence type="ECO:0000256" key="3">
    <source>
        <dbReference type="ARBA" id="ARBA00022946"/>
    </source>
</evidence>
<protein>
    <submittedName>
        <fullName evidence="6">ATP11-domain-containing protein</fullName>
    </submittedName>
</protein>
<comment type="similarity">
    <text evidence="2">Belongs to the ATP11 family.</text>
</comment>
<dbReference type="PANTHER" id="PTHR13126">
    <property type="entry name" value="CHAPERONE ATP11"/>
    <property type="match status" value="1"/>
</dbReference>
<dbReference type="Pfam" id="PF06644">
    <property type="entry name" value="ATP11"/>
    <property type="match status" value="1"/>
</dbReference>
<dbReference type="InterPro" id="IPR010591">
    <property type="entry name" value="ATP11"/>
</dbReference>
<evidence type="ECO:0000256" key="1">
    <source>
        <dbReference type="ARBA" id="ARBA00004173"/>
    </source>
</evidence>
<feature type="region of interest" description="Disordered" evidence="5">
    <location>
        <begin position="83"/>
        <end position="130"/>
    </location>
</feature>
<feature type="compositionally biased region" description="Low complexity" evidence="5">
    <location>
        <begin position="98"/>
        <end position="118"/>
    </location>
</feature>
<feature type="compositionally biased region" description="Basic and acidic residues" evidence="5">
    <location>
        <begin position="83"/>
        <end position="92"/>
    </location>
</feature>
<evidence type="ECO:0000256" key="4">
    <source>
        <dbReference type="ARBA" id="ARBA00023128"/>
    </source>
</evidence>
<keyword evidence="3" id="KW-0809">Transit peptide</keyword>
<name>A0A371DUZ3_9APHY</name>
<sequence length="362" mass="40573">MGNGGSLRSILLNRMMEAKTKKCFRLFSSTCTKRDAGLSSPRVNYEEKYAEKLQRRAQEQGKTVADLRAEIKERERQERLKRLQRLKEETSKASEVLSDSSASTSPSSSSSTATVSPPASAPRKDSSPVKPLSSIINFDKLLQNTHTPEQISVLWRAYHESRSGGTGRGYLCATIPVETYQKMLDVASKYPTFIFPVPRENAQLEDGSNEPAYEFYLMEWGFHGAPPEPMTANDLFSSPKPSSNPQTSTILFTPLQEYKLRQSFATPYLVLTHYTDLVKTHGLVLLRGEITPSGASAGVGVGEDGARFMLSQQDAQLLAIHLQRFYLWHEGSDERAALLKAFHERPSEFKWEDLLKHTDFSA</sequence>
<dbReference type="GO" id="GO:0005739">
    <property type="term" value="C:mitochondrion"/>
    <property type="evidence" value="ECO:0007669"/>
    <property type="project" value="UniProtKB-SubCell"/>
</dbReference>
<proteinExistence type="inferred from homology"/>
<gene>
    <name evidence="6" type="ORF">OH76DRAFT_1452331</name>
</gene>